<organism evidence="2 3">
    <name type="scientific">Faecalibacter macacae</name>
    <dbReference type="NCBI Taxonomy" id="1859289"/>
    <lineage>
        <taxon>Bacteria</taxon>
        <taxon>Pseudomonadati</taxon>
        <taxon>Bacteroidota</taxon>
        <taxon>Flavobacteriia</taxon>
        <taxon>Flavobacteriales</taxon>
        <taxon>Weeksellaceae</taxon>
        <taxon>Faecalibacter</taxon>
    </lineage>
</organism>
<feature type="transmembrane region" description="Helical" evidence="1">
    <location>
        <begin position="44"/>
        <end position="63"/>
    </location>
</feature>
<keyword evidence="1" id="KW-0472">Membrane</keyword>
<protein>
    <submittedName>
        <fullName evidence="2">DUF4293 family protein</fullName>
    </submittedName>
</protein>
<dbReference type="AlphaFoldDB" id="A0A3L9MGU0"/>
<name>A0A3L9MGU0_9FLAO</name>
<keyword evidence="3" id="KW-1185">Reference proteome</keyword>
<dbReference type="Proteomes" id="UP000275348">
    <property type="component" value="Unassembled WGS sequence"/>
</dbReference>
<keyword evidence="1" id="KW-0812">Transmembrane</keyword>
<dbReference type="RefSeq" id="WP_121933784.1">
    <property type="nucleotide sequence ID" value="NZ_RDOJ01000003.1"/>
</dbReference>
<sequence length="137" mass="15509">MIQRKQSIYLFLAGLVSMLFAINFDKLIDTTLDFLSDPSKGDIIFSLAFFFSAAVSFFSILMFKNRKLQMTLGWVNIILNILLIGSFIFSLLNLPGEGNSEKGIWAIVPLITIILLSIANRLIKKDDNLVKSVDRFR</sequence>
<evidence type="ECO:0000256" key="1">
    <source>
        <dbReference type="SAM" id="Phobius"/>
    </source>
</evidence>
<reference evidence="2 3" key="1">
    <citation type="submission" date="2018-10" db="EMBL/GenBank/DDBJ databases">
        <authorList>
            <person name="Chen X."/>
        </authorList>
    </citation>
    <scope>NUCLEOTIDE SEQUENCE [LARGE SCALE GENOMIC DNA]</scope>
    <source>
        <strain evidence="2 3">YIM 102668</strain>
    </source>
</reference>
<proteinExistence type="predicted"/>
<gene>
    <name evidence="2" type="ORF">EAH69_03415</name>
</gene>
<comment type="caution">
    <text evidence="2">The sequence shown here is derived from an EMBL/GenBank/DDBJ whole genome shotgun (WGS) entry which is preliminary data.</text>
</comment>
<feature type="transmembrane region" description="Helical" evidence="1">
    <location>
        <begin position="7"/>
        <end position="24"/>
    </location>
</feature>
<feature type="transmembrane region" description="Helical" evidence="1">
    <location>
        <begin position="104"/>
        <end position="123"/>
    </location>
</feature>
<evidence type="ECO:0000313" key="2">
    <source>
        <dbReference type="EMBL" id="RLZ11975.1"/>
    </source>
</evidence>
<dbReference type="EMBL" id="RDOJ01000003">
    <property type="protein sequence ID" value="RLZ11975.1"/>
    <property type="molecule type" value="Genomic_DNA"/>
</dbReference>
<keyword evidence="1" id="KW-1133">Transmembrane helix</keyword>
<dbReference type="InterPro" id="IPR025635">
    <property type="entry name" value="DUF4293"/>
</dbReference>
<accession>A0A3L9MGU0</accession>
<dbReference type="OrthoDB" id="594989at2"/>
<feature type="transmembrane region" description="Helical" evidence="1">
    <location>
        <begin position="70"/>
        <end position="92"/>
    </location>
</feature>
<evidence type="ECO:0000313" key="3">
    <source>
        <dbReference type="Proteomes" id="UP000275348"/>
    </source>
</evidence>
<dbReference type="Pfam" id="PF14126">
    <property type="entry name" value="DUF4293"/>
    <property type="match status" value="1"/>
</dbReference>